<proteinExistence type="predicted"/>
<dbReference type="EMBL" id="BLLK01000045">
    <property type="protein sequence ID" value="GFH51592.1"/>
    <property type="molecule type" value="Genomic_DNA"/>
</dbReference>
<evidence type="ECO:0000256" key="1">
    <source>
        <dbReference type="ARBA" id="ARBA00004141"/>
    </source>
</evidence>
<dbReference type="Pfam" id="PF03798">
    <property type="entry name" value="TRAM_LAG1_CLN8"/>
    <property type="match status" value="1"/>
</dbReference>
<keyword evidence="9" id="KW-1185">Reference proteome</keyword>
<accession>A0AAD3CT45</accession>
<evidence type="ECO:0000313" key="9">
    <source>
        <dbReference type="Proteomes" id="UP001054902"/>
    </source>
</evidence>
<evidence type="ECO:0000256" key="2">
    <source>
        <dbReference type="ARBA" id="ARBA00022692"/>
    </source>
</evidence>
<comment type="caution">
    <text evidence="8">The sequence shown here is derived from an EMBL/GenBank/DDBJ whole genome shotgun (WGS) entry which is preliminary data.</text>
</comment>
<evidence type="ECO:0000313" key="8">
    <source>
        <dbReference type="EMBL" id="GFH51592.1"/>
    </source>
</evidence>
<sequence>MVVSVEEMPMKSFTSFLPHLTTYSEFVDQSHGELGFWNLTSMMKFASIPDTSLGSLTTRDGMTVLLLTVLVIRRMKAILIPYFCSIGREMGRRSHGVEWEKDNEERIIKFGEYVFRLTYHSAVTIAGLSFFLDAPWWDEKQGGVGVTLLHHPHHEIGVEMIWYYMIQGAYNVEAMLSLIELSFDIKCRSVFSKEGKVQSPIKIGWSDTCRGDFTEMFAHHIITNLLVIGSSHFRFCRIGTMVFMVHDISDVPVDVSKLLNFMKWKNMTISAFAILMITWIVTRLYILPFVIVKGIYDSNHLLFENDEIPATHYNRILLKVITKGETHDLSEHKNGEDQLSVKSNKNKTL</sequence>
<feature type="region of interest" description="Disordered" evidence="5">
    <location>
        <begin position="330"/>
        <end position="349"/>
    </location>
</feature>
<evidence type="ECO:0000256" key="3">
    <source>
        <dbReference type="ARBA" id="ARBA00022989"/>
    </source>
</evidence>
<keyword evidence="2 6" id="KW-0812">Transmembrane</keyword>
<dbReference type="PANTHER" id="PTHR12560:SF0">
    <property type="entry name" value="LD18904P"/>
    <property type="match status" value="1"/>
</dbReference>
<organism evidence="8 9">
    <name type="scientific">Chaetoceros tenuissimus</name>
    <dbReference type="NCBI Taxonomy" id="426638"/>
    <lineage>
        <taxon>Eukaryota</taxon>
        <taxon>Sar</taxon>
        <taxon>Stramenopiles</taxon>
        <taxon>Ochrophyta</taxon>
        <taxon>Bacillariophyta</taxon>
        <taxon>Coscinodiscophyceae</taxon>
        <taxon>Chaetocerotophycidae</taxon>
        <taxon>Chaetocerotales</taxon>
        <taxon>Chaetocerotaceae</taxon>
        <taxon>Chaetoceros</taxon>
    </lineage>
</organism>
<evidence type="ECO:0000256" key="4">
    <source>
        <dbReference type="ARBA" id="ARBA00023136"/>
    </source>
</evidence>
<dbReference type="GO" id="GO:0050291">
    <property type="term" value="F:sphingosine N-acyltransferase activity"/>
    <property type="evidence" value="ECO:0007669"/>
    <property type="project" value="InterPro"/>
</dbReference>
<feature type="domain" description="TLC" evidence="7">
    <location>
        <begin position="108"/>
        <end position="330"/>
    </location>
</feature>
<dbReference type="Proteomes" id="UP001054902">
    <property type="component" value="Unassembled WGS sequence"/>
</dbReference>
<feature type="transmembrane region" description="Helical" evidence="6">
    <location>
        <begin position="267"/>
        <end position="291"/>
    </location>
</feature>
<dbReference type="SMART" id="SM00724">
    <property type="entry name" value="TLC"/>
    <property type="match status" value="1"/>
</dbReference>
<evidence type="ECO:0000256" key="6">
    <source>
        <dbReference type="SAM" id="Phobius"/>
    </source>
</evidence>
<dbReference type="GO" id="GO:0046513">
    <property type="term" value="P:ceramide biosynthetic process"/>
    <property type="evidence" value="ECO:0007669"/>
    <property type="project" value="InterPro"/>
</dbReference>
<dbReference type="GO" id="GO:0005783">
    <property type="term" value="C:endoplasmic reticulum"/>
    <property type="evidence" value="ECO:0007669"/>
    <property type="project" value="TreeGrafter"/>
</dbReference>
<reference evidence="8 9" key="1">
    <citation type="journal article" date="2021" name="Sci. Rep.">
        <title>The genome of the diatom Chaetoceros tenuissimus carries an ancient integrated fragment of an extant virus.</title>
        <authorList>
            <person name="Hongo Y."/>
            <person name="Kimura K."/>
            <person name="Takaki Y."/>
            <person name="Yoshida Y."/>
            <person name="Baba S."/>
            <person name="Kobayashi G."/>
            <person name="Nagasaki K."/>
            <person name="Hano T."/>
            <person name="Tomaru Y."/>
        </authorList>
    </citation>
    <scope>NUCLEOTIDE SEQUENCE [LARGE SCALE GENOMIC DNA]</scope>
    <source>
        <strain evidence="8 9">NIES-3715</strain>
    </source>
</reference>
<dbReference type="AlphaFoldDB" id="A0AAD3CT45"/>
<keyword evidence="4 6" id="KW-0472">Membrane</keyword>
<comment type="subcellular location">
    <subcellularLocation>
        <location evidence="1">Membrane</location>
        <topology evidence="1">Multi-pass membrane protein</topology>
    </subcellularLocation>
</comment>
<gene>
    <name evidence="8" type="ORF">CTEN210_08068</name>
</gene>
<dbReference type="GO" id="GO:0016020">
    <property type="term" value="C:membrane"/>
    <property type="evidence" value="ECO:0007669"/>
    <property type="project" value="UniProtKB-SubCell"/>
</dbReference>
<protein>
    <submittedName>
        <fullName evidence="8">Ceramide synthetase</fullName>
    </submittedName>
</protein>
<name>A0AAD3CT45_9STRA</name>
<keyword evidence="3 6" id="KW-1133">Transmembrane helix</keyword>
<dbReference type="InterPro" id="IPR016439">
    <property type="entry name" value="Lag1/Lac1-like"/>
</dbReference>
<evidence type="ECO:0000259" key="7">
    <source>
        <dbReference type="SMART" id="SM00724"/>
    </source>
</evidence>
<dbReference type="PANTHER" id="PTHR12560">
    <property type="entry name" value="LONGEVITY ASSURANCE FACTOR 1 LAG1"/>
    <property type="match status" value="1"/>
</dbReference>
<dbReference type="InterPro" id="IPR006634">
    <property type="entry name" value="TLC-dom"/>
</dbReference>
<evidence type="ECO:0000256" key="5">
    <source>
        <dbReference type="SAM" id="MobiDB-lite"/>
    </source>
</evidence>